<dbReference type="RefSeq" id="WP_376806342.1">
    <property type="nucleotide sequence ID" value="NZ_JBHTAC010000009.1"/>
</dbReference>
<evidence type="ECO:0000313" key="2">
    <source>
        <dbReference type="Proteomes" id="UP001596392"/>
    </source>
</evidence>
<dbReference type="EMBL" id="JBHTAC010000009">
    <property type="protein sequence ID" value="MFC7243097.1"/>
    <property type="molecule type" value="Genomic_DNA"/>
</dbReference>
<reference evidence="2" key="1">
    <citation type="journal article" date="2019" name="Int. J. Syst. Evol. Microbiol.">
        <title>The Global Catalogue of Microorganisms (GCM) 10K type strain sequencing project: providing services to taxonomists for standard genome sequencing and annotation.</title>
        <authorList>
            <consortium name="The Broad Institute Genomics Platform"/>
            <consortium name="The Broad Institute Genome Sequencing Center for Infectious Disease"/>
            <person name="Wu L."/>
            <person name="Ma J."/>
        </authorList>
    </citation>
    <scope>NUCLEOTIDE SEQUENCE [LARGE SCALE GENOMIC DNA]</scope>
    <source>
        <strain evidence="2">CGMCC 1.9106</strain>
    </source>
</reference>
<comment type="caution">
    <text evidence="1">The sequence shown here is derived from an EMBL/GenBank/DDBJ whole genome shotgun (WGS) entry which is preliminary data.</text>
</comment>
<dbReference type="InterPro" id="IPR023213">
    <property type="entry name" value="CAT-like_dom_sf"/>
</dbReference>
<evidence type="ECO:0008006" key="3">
    <source>
        <dbReference type="Google" id="ProtNLM"/>
    </source>
</evidence>
<keyword evidence="2" id="KW-1185">Reference proteome</keyword>
<evidence type="ECO:0000313" key="1">
    <source>
        <dbReference type="EMBL" id="MFC7243097.1"/>
    </source>
</evidence>
<name>A0ABW2GWA6_9ACTN</name>
<accession>A0ABW2GWA6</accession>
<organism evidence="1 2">
    <name type="scientific">Catellatospora aurea</name>
    <dbReference type="NCBI Taxonomy" id="1337874"/>
    <lineage>
        <taxon>Bacteria</taxon>
        <taxon>Bacillati</taxon>
        <taxon>Actinomycetota</taxon>
        <taxon>Actinomycetes</taxon>
        <taxon>Micromonosporales</taxon>
        <taxon>Micromonosporaceae</taxon>
        <taxon>Catellatospora</taxon>
    </lineage>
</organism>
<dbReference type="Gene3D" id="3.30.559.10">
    <property type="entry name" value="Chloramphenicol acetyltransferase-like domain"/>
    <property type="match status" value="1"/>
</dbReference>
<dbReference type="SUPFAM" id="SSF52777">
    <property type="entry name" value="CoA-dependent acyltransferases"/>
    <property type="match status" value="1"/>
</dbReference>
<sequence length="420" mass="42490">MAVPLNLLDQAAYRAQNALDSVVLAQVSWLADGPPDVDRVRALAARLARSRQLGRVIVPAAAFGGRDHWGPLDAVPEVAVVTDPVERSAVPAWLDDRAQMPVDPCRHPWHLAVRPLAGGGHAVTLVVSHALTDGIGLVNVLAAADGDTAALYRGRRPGLLTAIGQAAAGLPGAVRAAATAARADRGTVSPAPTTSHARPLTAVALIHAGAWHSAAAAAGATSNALFVSVAAQVAVAAGRVTADGRALIGMPVNSRGDGDDVSANALTTVQLDLPADRVGDVAFVRAEVKRTLAARREQDASFTALLPLVPYLPRKVVRAVAQAALGGGDPVTSASHVGVVPPALVAAPGPAYAVVMNLAMQHPAGVAGPDRVNAVIAETPGGTVAVHLSAASDGIGDAAVLRSALAGALRSSHVEPRELL</sequence>
<gene>
    <name evidence="1" type="ORF">ACFQO7_11480</name>
</gene>
<protein>
    <recommendedName>
        <fullName evidence="3">Diacylglycerol O-acyltransferase</fullName>
    </recommendedName>
</protein>
<proteinExistence type="predicted"/>
<dbReference type="Proteomes" id="UP001596392">
    <property type="component" value="Unassembled WGS sequence"/>
</dbReference>